<feature type="domain" description="Fibrinogen C-terminal" evidence="2">
    <location>
        <begin position="47"/>
        <end position="272"/>
    </location>
</feature>
<dbReference type="SMART" id="SM00186">
    <property type="entry name" value="FBG"/>
    <property type="match status" value="1"/>
</dbReference>
<dbReference type="EMBL" id="GIFC01015556">
    <property type="protein sequence ID" value="MXU97639.1"/>
    <property type="molecule type" value="Transcribed_RNA"/>
</dbReference>
<evidence type="ECO:0000313" key="3">
    <source>
        <dbReference type="EMBL" id="MXU97639.1"/>
    </source>
</evidence>
<protein>
    <submittedName>
        <fullName evidence="3">Putative ixoderin b5</fullName>
    </submittedName>
</protein>
<dbReference type="GO" id="GO:0005615">
    <property type="term" value="C:extracellular space"/>
    <property type="evidence" value="ECO:0007669"/>
    <property type="project" value="TreeGrafter"/>
</dbReference>
<dbReference type="InterPro" id="IPR050373">
    <property type="entry name" value="Fibrinogen_C-term_domain"/>
</dbReference>
<dbReference type="Gene3D" id="3.90.215.10">
    <property type="entry name" value="Gamma Fibrinogen, chain A, domain 1"/>
    <property type="match status" value="1"/>
</dbReference>
<dbReference type="InterPro" id="IPR002181">
    <property type="entry name" value="Fibrinogen_a/b/g_C_dom"/>
</dbReference>
<proteinExistence type="predicted"/>
<dbReference type="NCBIfam" id="NF040941">
    <property type="entry name" value="GGGWT_bact"/>
    <property type="match status" value="1"/>
</dbReference>
<dbReference type="CDD" id="cd00087">
    <property type="entry name" value="FReD"/>
    <property type="match status" value="1"/>
</dbReference>
<name>A0A6B0V6L8_IXORI</name>
<evidence type="ECO:0000256" key="1">
    <source>
        <dbReference type="ARBA" id="ARBA00023157"/>
    </source>
</evidence>
<dbReference type="PANTHER" id="PTHR19143">
    <property type="entry name" value="FIBRINOGEN/TENASCIN/ANGIOPOEITIN"/>
    <property type="match status" value="1"/>
</dbReference>
<reference evidence="3" key="1">
    <citation type="submission" date="2019-12" db="EMBL/GenBank/DDBJ databases">
        <title>An insight into the sialome of adult female Ixodes ricinus ticks feeding for 6 days.</title>
        <authorList>
            <person name="Perner J."/>
            <person name="Ribeiro J.M.C."/>
        </authorList>
    </citation>
    <scope>NUCLEOTIDE SEQUENCE</scope>
    <source>
        <strain evidence="3">Semi-engorged</strain>
        <tissue evidence="3">Salivary glands</tissue>
    </source>
</reference>
<dbReference type="Pfam" id="PF00147">
    <property type="entry name" value="Fibrinogen_C"/>
    <property type="match status" value="1"/>
</dbReference>
<organism evidence="3">
    <name type="scientific">Ixodes ricinus</name>
    <name type="common">Common tick</name>
    <name type="synonym">Acarus ricinus</name>
    <dbReference type="NCBI Taxonomy" id="34613"/>
    <lineage>
        <taxon>Eukaryota</taxon>
        <taxon>Metazoa</taxon>
        <taxon>Ecdysozoa</taxon>
        <taxon>Arthropoda</taxon>
        <taxon>Chelicerata</taxon>
        <taxon>Arachnida</taxon>
        <taxon>Acari</taxon>
        <taxon>Parasitiformes</taxon>
        <taxon>Ixodida</taxon>
        <taxon>Ixodoidea</taxon>
        <taxon>Ixodidae</taxon>
        <taxon>Ixodinae</taxon>
        <taxon>Ixodes</taxon>
    </lineage>
</organism>
<dbReference type="InterPro" id="IPR036056">
    <property type="entry name" value="Fibrinogen-like_C"/>
</dbReference>
<dbReference type="PANTHER" id="PTHR19143:SF458">
    <property type="entry name" value="FIBRINOGEN C-TERMINAL DOMAIN-CONTAINING PROTEIN-RELATED"/>
    <property type="match status" value="1"/>
</dbReference>
<dbReference type="AlphaFoldDB" id="A0A6B0V6L8"/>
<sequence>MFVAVLFIPVVAGNVFMESSFRRVPEITERQHGPRKTYMLFDPCNTNKPGNRIVSCSQIQRKKNSTSGVYTIHPLNNPVDVMCDMASDGGGWTVIQSRTKDNATDAFDKSYQDYEKGFGSPKTSFWIGNKHLHALTSFPNNKQSLRVELTRNKGENPIVLHYRKFHVGNKQKEYKLTIGEYDGLPGYNALSYHNGEKFTTKRWKEVRDGDSCSGRLSGGWWFKRCNEANLNGWHSTQNPSARALGITWHIKDKDESYNYTYHKVEMKIRDADFDFCTGSLKS</sequence>
<dbReference type="InterPro" id="IPR020837">
    <property type="entry name" value="Fibrinogen_CS"/>
</dbReference>
<accession>A0A6B0V6L8</accession>
<keyword evidence="1" id="KW-1015">Disulfide bond</keyword>
<evidence type="ECO:0000259" key="2">
    <source>
        <dbReference type="PROSITE" id="PS51406"/>
    </source>
</evidence>
<dbReference type="InterPro" id="IPR014716">
    <property type="entry name" value="Fibrinogen_a/b/g_C_1"/>
</dbReference>
<dbReference type="SUPFAM" id="SSF56496">
    <property type="entry name" value="Fibrinogen C-terminal domain-like"/>
    <property type="match status" value="1"/>
</dbReference>
<dbReference type="PROSITE" id="PS51406">
    <property type="entry name" value="FIBRINOGEN_C_2"/>
    <property type="match status" value="1"/>
</dbReference>
<dbReference type="PROSITE" id="PS00514">
    <property type="entry name" value="FIBRINOGEN_C_1"/>
    <property type="match status" value="1"/>
</dbReference>